<reference evidence="2 3" key="1">
    <citation type="submission" date="2013-10" db="EMBL/GenBank/DDBJ databases">
        <title>The Genome Sequence of Prevotella nigrescens CC14M.</title>
        <authorList>
            <consortium name="The Broad Institute Genomics Platform"/>
            <person name="Earl A."/>
            <person name="Allen-Vercoe E."/>
            <person name="Daigneault M."/>
            <person name="Young S.K."/>
            <person name="Zeng Q."/>
            <person name="Gargeya S."/>
            <person name="Fitzgerald M."/>
            <person name="Abouelleil A."/>
            <person name="Alvarado L."/>
            <person name="Chapman S.B."/>
            <person name="Gainer-Dewar J."/>
            <person name="Goldberg J."/>
            <person name="Griggs A."/>
            <person name="Gujja S."/>
            <person name="Hansen M."/>
            <person name="Howarth C."/>
            <person name="Imamovic A."/>
            <person name="Ireland A."/>
            <person name="Larimer J."/>
            <person name="McCowan C."/>
            <person name="Murphy C."/>
            <person name="Pearson M."/>
            <person name="Poon T.W."/>
            <person name="Priest M."/>
            <person name="Roberts A."/>
            <person name="Saif S."/>
            <person name="Shea T."/>
            <person name="Sykes S."/>
            <person name="Wortman J."/>
            <person name="Nusbaum C."/>
            <person name="Birren B."/>
        </authorList>
    </citation>
    <scope>NUCLEOTIDE SEQUENCE [LARGE SCALE GENOMIC DNA]</scope>
    <source>
        <strain evidence="2 3">CC14M</strain>
    </source>
</reference>
<keyword evidence="3" id="KW-1185">Reference proteome</keyword>
<proteinExistence type="predicted"/>
<feature type="transmembrane region" description="Helical" evidence="1">
    <location>
        <begin position="113"/>
        <end position="131"/>
    </location>
</feature>
<dbReference type="AlphaFoldDB" id="V8CM23"/>
<accession>V8CM23</accession>
<keyword evidence="1" id="KW-0472">Membrane</keyword>
<name>V8CM23_9BACT</name>
<feature type="transmembrane region" description="Helical" evidence="1">
    <location>
        <begin position="85"/>
        <end position="107"/>
    </location>
</feature>
<sequence length="147" mass="17193">MRQTRKTLLTLLIFFLFLLIGIISLYESAILLPGKLSGDKSIVYVQMIMQLSTLALIPTALYLFRIPYINKNITSPNSWKGFLRWSSVRLCLLCIPAIFNILFYYLYGEEIGFFYLALILTISIFFIFPTNHRCKEERISKKDKMNM</sequence>
<organism evidence="2 3">
    <name type="scientific">Prevotella nigrescens CC14M</name>
    <dbReference type="NCBI Taxonomy" id="1073366"/>
    <lineage>
        <taxon>Bacteria</taxon>
        <taxon>Pseudomonadati</taxon>
        <taxon>Bacteroidota</taxon>
        <taxon>Bacteroidia</taxon>
        <taxon>Bacteroidales</taxon>
        <taxon>Prevotellaceae</taxon>
        <taxon>Prevotella</taxon>
    </lineage>
</organism>
<keyword evidence="1" id="KW-1133">Transmembrane helix</keyword>
<evidence type="ECO:0000256" key="1">
    <source>
        <dbReference type="SAM" id="Phobius"/>
    </source>
</evidence>
<protein>
    <submittedName>
        <fullName evidence="2">Uncharacterized protein</fullName>
    </submittedName>
</protein>
<feature type="transmembrane region" description="Helical" evidence="1">
    <location>
        <begin position="41"/>
        <end position="64"/>
    </location>
</feature>
<evidence type="ECO:0000313" key="2">
    <source>
        <dbReference type="EMBL" id="ETD28065.1"/>
    </source>
</evidence>
<comment type="caution">
    <text evidence="2">The sequence shown here is derived from an EMBL/GenBank/DDBJ whole genome shotgun (WGS) entry which is preliminary data.</text>
</comment>
<dbReference type="EMBL" id="AZJH01000030">
    <property type="protein sequence ID" value="ETD28065.1"/>
    <property type="molecule type" value="Genomic_DNA"/>
</dbReference>
<keyword evidence="1" id="KW-0812">Transmembrane</keyword>
<evidence type="ECO:0000313" key="3">
    <source>
        <dbReference type="Proteomes" id="UP000018727"/>
    </source>
</evidence>
<dbReference type="HOGENOM" id="CLU_136626_1_0_10"/>
<dbReference type="Proteomes" id="UP000018727">
    <property type="component" value="Unassembled WGS sequence"/>
</dbReference>
<gene>
    <name evidence="2" type="ORF">HMPREF1173_01912</name>
</gene>